<keyword evidence="1" id="KW-1133">Transmembrane helix</keyword>
<gene>
    <name evidence="2" type="ORF">LC_TR7362_c22_g1_i1_g.24754</name>
</gene>
<keyword evidence="1" id="KW-0812">Transmembrane</keyword>
<evidence type="ECO:0000256" key="1">
    <source>
        <dbReference type="SAM" id="Phobius"/>
    </source>
</evidence>
<keyword evidence="1" id="KW-0472">Membrane</keyword>
<reference evidence="2" key="1">
    <citation type="submission" date="2016-07" db="EMBL/GenBank/DDBJ databases">
        <title>De novo transcriptome assembly of four accessions of the metal hyperaccumulator plant Noccaea caerulescens.</title>
        <authorList>
            <person name="Blande D."/>
            <person name="Halimaa P."/>
            <person name="Tervahauta A.I."/>
            <person name="Aarts M.G."/>
            <person name="Karenlampi S.O."/>
        </authorList>
    </citation>
    <scope>NUCLEOTIDE SEQUENCE</scope>
</reference>
<sequence>MSSSTNKFKESSNHEELPKNMFVYCIFFLELPVSSFYFTSHPPLTFDLLLLCLMNISYTYTDPLHPYVVQIPRRRRPEALGSMNPISQHSDVSLQVQRSQPHDQIELLFQ</sequence>
<protein>
    <submittedName>
        <fullName evidence="2">Uncharacterized protein</fullName>
    </submittedName>
</protein>
<organism evidence="2">
    <name type="scientific">Noccaea caerulescens</name>
    <name type="common">Alpine penny-cress</name>
    <name type="synonym">Thlaspi caerulescens</name>
    <dbReference type="NCBI Taxonomy" id="107243"/>
    <lineage>
        <taxon>Eukaryota</taxon>
        <taxon>Viridiplantae</taxon>
        <taxon>Streptophyta</taxon>
        <taxon>Embryophyta</taxon>
        <taxon>Tracheophyta</taxon>
        <taxon>Spermatophyta</taxon>
        <taxon>Magnoliopsida</taxon>
        <taxon>eudicotyledons</taxon>
        <taxon>Gunneridae</taxon>
        <taxon>Pentapetalae</taxon>
        <taxon>rosids</taxon>
        <taxon>malvids</taxon>
        <taxon>Brassicales</taxon>
        <taxon>Brassicaceae</taxon>
        <taxon>Coluteocarpeae</taxon>
        <taxon>Noccaea</taxon>
    </lineage>
</organism>
<evidence type="ECO:0000313" key="2">
    <source>
        <dbReference type="EMBL" id="JAU43598.1"/>
    </source>
</evidence>
<dbReference type="AlphaFoldDB" id="A0A1J3FJ97"/>
<dbReference type="EMBL" id="GEVK01009234">
    <property type="protein sequence ID" value="JAU43598.1"/>
    <property type="molecule type" value="Transcribed_RNA"/>
</dbReference>
<accession>A0A1J3FJ97</accession>
<name>A0A1J3FJ97_NOCCA</name>
<proteinExistence type="predicted"/>
<feature type="transmembrane region" description="Helical" evidence="1">
    <location>
        <begin position="21"/>
        <end position="38"/>
    </location>
</feature>